<dbReference type="InterPro" id="IPR036388">
    <property type="entry name" value="WH-like_DNA-bd_sf"/>
</dbReference>
<dbReference type="InterPro" id="IPR000847">
    <property type="entry name" value="LysR_HTH_N"/>
</dbReference>
<dbReference type="EMBL" id="PIQE01000006">
    <property type="protein sequence ID" value="RUO68997.1"/>
    <property type="molecule type" value="Genomic_DNA"/>
</dbReference>
<proteinExistence type="inferred from homology"/>
<dbReference type="Gene3D" id="3.40.190.290">
    <property type="match status" value="1"/>
</dbReference>
<protein>
    <submittedName>
        <fullName evidence="6">LysR family transcriptional regulator</fullName>
    </submittedName>
</protein>
<dbReference type="SUPFAM" id="SSF46785">
    <property type="entry name" value="Winged helix' DNA-binding domain"/>
    <property type="match status" value="1"/>
</dbReference>
<dbReference type="CDD" id="cd05466">
    <property type="entry name" value="PBP2_LTTR_substrate"/>
    <property type="match status" value="1"/>
</dbReference>
<sequence length="295" mass="32548">MKINQLEMFLATCAAGSITDAARKLGKSRTTVSSAIGALEDELGVELLQRSGNHVVLTAIGEAIRNDCERMVMIAHDVDKRCQQHLQGTPTTVRIARDDTLPEALWRQWIQAMKQQFPSTSVSVYMAPPPELESMVASNVVDIAYCLLPTTNAYQTPLSKTYSRKLGELRMMAVAHRDHPLSQLSNVTLADLARYTEFALASMSEQGLQAVAPLSNNYIALPFYEHLRDAVLDGTGWSFIPSVLINPYLRDGSVKVLNFAQAMEWQSYGVIQAHGAPLSGLSQWLAEQLEHYLAG</sequence>
<dbReference type="Pfam" id="PF00126">
    <property type="entry name" value="HTH_1"/>
    <property type="match status" value="1"/>
</dbReference>
<evidence type="ECO:0000259" key="5">
    <source>
        <dbReference type="PROSITE" id="PS50931"/>
    </source>
</evidence>
<dbReference type="Proteomes" id="UP000287022">
    <property type="component" value="Unassembled WGS sequence"/>
</dbReference>
<dbReference type="SUPFAM" id="SSF53850">
    <property type="entry name" value="Periplasmic binding protein-like II"/>
    <property type="match status" value="1"/>
</dbReference>
<evidence type="ECO:0000313" key="7">
    <source>
        <dbReference type="Proteomes" id="UP000287022"/>
    </source>
</evidence>
<dbReference type="Pfam" id="PF03466">
    <property type="entry name" value="LysR_substrate"/>
    <property type="match status" value="1"/>
</dbReference>
<dbReference type="STRING" id="1122124.GCA_000423165_02386"/>
<evidence type="ECO:0000313" key="6">
    <source>
        <dbReference type="EMBL" id="RUO68997.1"/>
    </source>
</evidence>
<keyword evidence="4" id="KW-0804">Transcription</keyword>
<keyword evidence="7" id="KW-1185">Reference proteome</keyword>
<accession>A0A432YZI8</accession>
<evidence type="ECO:0000256" key="4">
    <source>
        <dbReference type="ARBA" id="ARBA00023163"/>
    </source>
</evidence>
<dbReference type="PANTHER" id="PTHR30126">
    <property type="entry name" value="HTH-TYPE TRANSCRIPTIONAL REGULATOR"/>
    <property type="match status" value="1"/>
</dbReference>
<dbReference type="GO" id="GO:0000976">
    <property type="term" value="F:transcription cis-regulatory region binding"/>
    <property type="evidence" value="ECO:0007669"/>
    <property type="project" value="TreeGrafter"/>
</dbReference>
<dbReference type="AlphaFoldDB" id="A0A432YZI8"/>
<dbReference type="InterPro" id="IPR005119">
    <property type="entry name" value="LysR_subst-bd"/>
</dbReference>
<dbReference type="PROSITE" id="PS50931">
    <property type="entry name" value="HTH_LYSR"/>
    <property type="match status" value="1"/>
</dbReference>
<keyword evidence="2" id="KW-0805">Transcription regulation</keyword>
<dbReference type="FunFam" id="1.10.10.10:FF:000001">
    <property type="entry name" value="LysR family transcriptional regulator"/>
    <property type="match status" value="1"/>
</dbReference>
<feature type="domain" description="HTH lysR-type" evidence="5">
    <location>
        <begin position="1"/>
        <end position="58"/>
    </location>
</feature>
<evidence type="ECO:0000256" key="3">
    <source>
        <dbReference type="ARBA" id="ARBA00023125"/>
    </source>
</evidence>
<gene>
    <name evidence="6" type="ORF">CWI80_12265</name>
</gene>
<dbReference type="PANTHER" id="PTHR30126:SF22">
    <property type="entry name" value="HTH-TYPE TRANSCRIPTIONAL REGULATOR YHAJ-RELATED"/>
    <property type="match status" value="1"/>
</dbReference>
<dbReference type="InterPro" id="IPR036390">
    <property type="entry name" value="WH_DNA-bd_sf"/>
</dbReference>
<evidence type="ECO:0000256" key="1">
    <source>
        <dbReference type="ARBA" id="ARBA00009437"/>
    </source>
</evidence>
<dbReference type="Gene3D" id="1.10.10.10">
    <property type="entry name" value="Winged helix-like DNA-binding domain superfamily/Winged helix DNA-binding domain"/>
    <property type="match status" value="1"/>
</dbReference>
<keyword evidence="3" id="KW-0238">DNA-binding</keyword>
<evidence type="ECO:0000256" key="2">
    <source>
        <dbReference type="ARBA" id="ARBA00023015"/>
    </source>
</evidence>
<dbReference type="RefSeq" id="WP_026861065.1">
    <property type="nucleotide sequence ID" value="NZ_PIQE01000006.1"/>
</dbReference>
<reference evidence="7" key="1">
    <citation type="journal article" date="2018" name="Front. Microbiol.">
        <title>Genome-Based Analysis Reveals the Taxonomy and Diversity of the Family Idiomarinaceae.</title>
        <authorList>
            <person name="Liu Y."/>
            <person name="Lai Q."/>
            <person name="Shao Z."/>
        </authorList>
    </citation>
    <scope>NUCLEOTIDE SEQUENCE [LARGE SCALE GENOMIC DNA]</scope>
    <source>
        <strain evidence="7">c121</strain>
    </source>
</reference>
<name>A0A432YZI8_9GAMM</name>
<comment type="similarity">
    <text evidence="1">Belongs to the LysR transcriptional regulatory family.</text>
</comment>
<dbReference type="GO" id="GO:0003700">
    <property type="term" value="F:DNA-binding transcription factor activity"/>
    <property type="evidence" value="ECO:0007669"/>
    <property type="project" value="InterPro"/>
</dbReference>
<organism evidence="6 7">
    <name type="scientific">Pseudidiomarina sediminum</name>
    <dbReference type="NCBI Taxonomy" id="431675"/>
    <lineage>
        <taxon>Bacteria</taxon>
        <taxon>Pseudomonadati</taxon>
        <taxon>Pseudomonadota</taxon>
        <taxon>Gammaproteobacteria</taxon>
        <taxon>Alteromonadales</taxon>
        <taxon>Idiomarinaceae</taxon>
        <taxon>Pseudidiomarina</taxon>
    </lineage>
</organism>
<comment type="caution">
    <text evidence="6">The sequence shown here is derived from an EMBL/GenBank/DDBJ whole genome shotgun (WGS) entry which is preliminary data.</text>
</comment>